<organism evidence="2 3">
    <name type="scientific">Flavobacterium urumqiense</name>
    <dbReference type="NCBI Taxonomy" id="935224"/>
    <lineage>
        <taxon>Bacteria</taxon>
        <taxon>Pseudomonadati</taxon>
        <taxon>Bacteroidota</taxon>
        <taxon>Flavobacteriia</taxon>
        <taxon>Flavobacteriales</taxon>
        <taxon>Flavobacteriaceae</taxon>
        <taxon>Flavobacterium</taxon>
    </lineage>
</organism>
<keyword evidence="1" id="KW-0472">Membrane</keyword>
<reference evidence="3" key="1">
    <citation type="submission" date="2016-10" db="EMBL/GenBank/DDBJ databases">
        <authorList>
            <person name="Varghese N."/>
            <person name="Submissions S."/>
        </authorList>
    </citation>
    <scope>NUCLEOTIDE SEQUENCE [LARGE SCALE GENOMIC DNA]</scope>
    <source>
        <strain evidence="3">CGMCC 1.9230</strain>
    </source>
</reference>
<dbReference type="EMBL" id="FNVP01000008">
    <property type="protein sequence ID" value="SEG26641.1"/>
    <property type="molecule type" value="Genomic_DNA"/>
</dbReference>
<feature type="transmembrane region" description="Helical" evidence="1">
    <location>
        <begin position="79"/>
        <end position="101"/>
    </location>
</feature>
<evidence type="ECO:0000313" key="3">
    <source>
        <dbReference type="Proteomes" id="UP000236737"/>
    </source>
</evidence>
<proteinExistence type="predicted"/>
<dbReference type="Proteomes" id="UP000236737">
    <property type="component" value="Unassembled WGS sequence"/>
</dbReference>
<evidence type="ECO:0000313" key="2">
    <source>
        <dbReference type="EMBL" id="SEG26641.1"/>
    </source>
</evidence>
<sequence>MVLFGHLDKFLFLKLWSHCLFIGKLDFTVLNGKVVRIFKTKLSRYSDTAKKCNNSDAPETLLTQVTGADYTFRKYSEGLISYIICLTVINVTYIYHCRVYFFQKLKTYK</sequence>
<evidence type="ECO:0000256" key="1">
    <source>
        <dbReference type="SAM" id="Phobius"/>
    </source>
</evidence>
<accession>A0A1H5YR96</accession>
<keyword evidence="1" id="KW-1133">Transmembrane helix</keyword>
<keyword evidence="3" id="KW-1185">Reference proteome</keyword>
<protein>
    <submittedName>
        <fullName evidence="2">Uncharacterized protein</fullName>
    </submittedName>
</protein>
<gene>
    <name evidence="2" type="ORF">SAMN04488130_108134</name>
</gene>
<name>A0A1H5YR96_9FLAO</name>
<dbReference type="AlphaFoldDB" id="A0A1H5YR96"/>
<keyword evidence="1" id="KW-0812">Transmembrane</keyword>